<keyword evidence="2 4" id="KW-0732">Signal</keyword>
<dbReference type="RefSeq" id="WP_149780998.1">
    <property type="nucleotide sequence ID" value="NZ_FRCB01000018.1"/>
</dbReference>
<evidence type="ECO:0000256" key="4">
    <source>
        <dbReference type="SAM" id="SignalP"/>
    </source>
</evidence>
<comment type="subcellular location">
    <subcellularLocation>
        <location evidence="1">Periplasm</location>
    </subcellularLocation>
</comment>
<dbReference type="Gene3D" id="3.40.190.170">
    <property type="entry name" value="Bacterial extracellular solute-binding protein, family 7"/>
    <property type="match status" value="1"/>
</dbReference>
<proteinExistence type="predicted"/>
<dbReference type="GO" id="GO:0042597">
    <property type="term" value="C:periplasmic space"/>
    <property type="evidence" value="ECO:0007669"/>
    <property type="project" value="UniProtKB-SubCell"/>
</dbReference>
<dbReference type="PANTHER" id="PTHR33376">
    <property type="match status" value="1"/>
</dbReference>
<evidence type="ECO:0000256" key="1">
    <source>
        <dbReference type="ARBA" id="ARBA00004418"/>
    </source>
</evidence>
<feature type="chain" id="PRO_5012703504" evidence="4">
    <location>
        <begin position="20"/>
        <end position="373"/>
    </location>
</feature>
<dbReference type="InterPro" id="IPR018389">
    <property type="entry name" value="DctP_fam"/>
</dbReference>
<protein>
    <submittedName>
        <fullName evidence="5">TRAP-type C4-dicarboxylate transport system, substrate-binding protein</fullName>
    </submittedName>
</protein>
<dbReference type="CDD" id="cd13666">
    <property type="entry name" value="PBP2_TRAP_DctP_like_1"/>
    <property type="match status" value="1"/>
</dbReference>
<dbReference type="EMBL" id="FRCB01000018">
    <property type="protein sequence ID" value="SHM79133.1"/>
    <property type="molecule type" value="Genomic_DNA"/>
</dbReference>
<dbReference type="AlphaFoldDB" id="A0A1M7LLV2"/>
<feature type="signal peptide" evidence="4">
    <location>
        <begin position="1"/>
        <end position="19"/>
    </location>
</feature>
<evidence type="ECO:0000256" key="3">
    <source>
        <dbReference type="ARBA" id="ARBA00022764"/>
    </source>
</evidence>
<evidence type="ECO:0000313" key="5">
    <source>
        <dbReference type="EMBL" id="SHM79133.1"/>
    </source>
</evidence>
<keyword evidence="6" id="KW-1185">Reference proteome</keyword>
<organism evidence="5 6">
    <name type="scientific">Roseovarius litoreus</name>
    <dbReference type="NCBI Taxonomy" id="1155722"/>
    <lineage>
        <taxon>Bacteria</taxon>
        <taxon>Pseudomonadati</taxon>
        <taxon>Pseudomonadota</taxon>
        <taxon>Alphaproteobacteria</taxon>
        <taxon>Rhodobacterales</taxon>
        <taxon>Roseobacteraceae</taxon>
        <taxon>Roseovarius</taxon>
    </lineage>
</organism>
<evidence type="ECO:0000256" key="2">
    <source>
        <dbReference type="ARBA" id="ARBA00022729"/>
    </source>
</evidence>
<keyword evidence="3" id="KW-0574">Periplasm</keyword>
<dbReference type="GO" id="GO:0055085">
    <property type="term" value="P:transmembrane transport"/>
    <property type="evidence" value="ECO:0007669"/>
    <property type="project" value="InterPro"/>
</dbReference>
<dbReference type="Proteomes" id="UP000322545">
    <property type="component" value="Unassembled WGS sequence"/>
</dbReference>
<dbReference type="PANTHER" id="PTHR33376:SF15">
    <property type="entry name" value="BLL6794 PROTEIN"/>
    <property type="match status" value="1"/>
</dbReference>
<name>A0A1M7LLV2_9RHOB</name>
<sequence length="373" mass="40940">MKQLLITAAIGLTAAGSMASAEKLKANIWFEPVHIMSKHAYIDWADKLRESSNGRFDFKVFTGGALVPPAASMQGVRDGIVDVGYHAGTYTPGELPITNILSYVAFGAEDAAAAALTITEMSFFNEAMQEEWANNGVIFAGANAGPVVYLMCKEKLTTHDQIKNKRIRMPGGVWATFAEALGATSVSVPSSEIYTNMERGLLACTGNDKTHLRSSSLWDVVNYVIELPMGVYSAGFTWAYNPDFWSGLTAEERGQLLQSNMEAFVTTQIAYANAVEEVSLIAREKGVEFVAPDQSLLNVREGFIANDYGGLRQIAKERFGVENMDPLIEEYRTTYAKWENLLTDIDRNNAAAFQTLVEQEIFSRIDAATYGVN</sequence>
<reference evidence="5 6" key="1">
    <citation type="submission" date="2016-11" db="EMBL/GenBank/DDBJ databases">
        <authorList>
            <person name="Varghese N."/>
            <person name="Submissions S."/>
        </authorList>
    </citation>
    <scope>NUCLEOTIDE SEQUENCE [LARGE SCALE GENOMIC DNA]</scope>
    <source>
        <strain evidence="5 6">DSM 28249</strain>
    </source>
</reference>
<dbReference type="Pfam" id="PF03480">
    <property type="entry name" value="DctP"/>
    <property type="match status" value="1"/>
</dbReference>
<gene>
    <name evidence="5" type="ORF">SAMN05443432_11814</name>
</gene>
<dbReference type="NCBIfam" id="NF037995">
    <property type="entry name" value="TRAP_S1"/>
    <property type="match status" value="1"/>
</dbReference>
<accession>A0A1M7LLV2</accession>
<dbReference type="InterPro" id="IPR038404">
    <property type="entry name" value="TRAP_DctP_sf"/>
</dbReference>
<evidence type="ECO:0000313" key="6">
    <source>
        <dbReference type="Proteomes" id="UP000322545"/>
    </source>
</evidence>